<dbReference type="EMBL" id="JBBPDW010000014">
    <property type="protein sequence ID" value="KAK7546708.1"/>
    <property type="molecule type" value="Genomic_DNA"/>
</dbReference>
<keyword evidence="2" id="KW-0472">Membrane</keyword>
<organism evidence="3 4">
    <name type="scientific">Phyllosticta citricarpa</name>
    <dbReference type="NCBI Taxonomy" id="55181"/>
    <lineage>
        <taxon>Eukaryota</taxon>
        <taxon>Fungi</taxon>
        <taxon>Dikarya</taxon>
        <taxon>Ascomycota</taxon>
        <taxon>Pezizomycotina</taxon>
        <taxon>Dothideomycetes</taxon>
        <taxon>Dothideomycetes incertae sedis</taxon>
        <taxon>Botryosphaeriales</taxon>
        <taxon>Phyllostictaceae</taxon>
        <taxon>Phyllosticta</taxon>
    </lineage>
</organism>
<feature type="transmembrane region" description="Helical" evidence="2">
    <location>
        <begin position="6"/>
        <end position="24"/>
    </location>
</feature>
<protein>
    <submittedName>
        <fullName evidence="3">Uncharacterized protein</fullName>
    </submittedName>
</protein>
<feature type="compositionally biased region" description="Polar residues" evidence="1">
    <location>
        <begin position="57"/>
        <end position="70"/>
    </location>
</feature>
<keyword evidence="2" id="KW-1133">Transmembrane helix</keyword>
<comment type="caution">
    <text evidence="3">The sequence shown here is derived from an EMBL/GenBank/DDBJ whole genome shotgun (WGS) entry which is preliminary data.</text>
</comment>
<evidence type="ECO:0000313" key="3">
    <source>
        <dbReference type="EMBL" id="KAK7546708.1"/>
    </source>
</evidence>
<keyword evidence="4" id="KW-1185">Reference proteome</keyword>
<feature type="region of interest" description="Disordered" evidence="1">
    <location>
        <begin position="46"/>
        <end position="81"/>
    </location>
</feature>
<sequence length="228" mass="25521">MVVGVDQGEVWFGFGGITSALLWMRWRRRARREKFGVCTLTQQSLSIESRGKRSGVQRHQTAVPTPQTTGSRRKLPPAPQQYHSYYTPQKCRYPNPTQPNQTPNIPLTPPVHLLTPPFPPFPPLLSTFFATANRRMFHVANNHYLPRRLRVQSSAAVVQSNGSSTSPPMTRPQRSRLSPHSEPLLHRPQAAPPLGALAPTRAFPAHRHRINKDQGSETTRCEQGCASG</sequence>
<reference evidence="3 4" key="1">
    <citation type="submission" date="2024-04" db="EMBL/GenBank/DDBJ databases">
        <title>Phyllosticta paracitricarpa is synonymous to the EU quarantine fungus P. citricarpa based on phylogenomic analyses.</title>
        <authorList>
            <consortium name="Lawrence Berkeley National Laboratory"/>
            <person name="Van Ingen-Buijs V.A."/>
            <person name="Van Westerhoven A.C."/>
            <person name="Haridas S."/>
            <person name="Skiadas P."/>
            <person name="Martin F."/>
            <person name="Groenewald J.Z."/>
            <person name="Crous P.W."/>
            <person name="Seidl M.F."/>
        </authorList>
    </citation>
    <scope>NUCLEOTIDE SEQUENCE [LARGE SCALE GENOMIC DNA]</scope>
    <source>
        <strain evidence="3 4">CBS 122670</strain>
    </source>
</reference>
<proteinExistence type="predicted"/>
<feature type="compositionally biased region" description="Polar residues" evidence="1">
    <location>
        <begin position="155"/>
        <end position="168"/>
    </location>
</feature>
<evidence type="ECO:0000313" key="4">
    <source>
        <dbReference type="Proteomes" id="UP001365128"/>
    </source>
</evidence>
<feature type="compositionally biased region" description="Low complexity" evidence="1">
    <location>
        <begin position="188"/>
        <end position="199"/>
    </location>
</feature>
<dbReference type="Proteomes" id="UP001365128">
    <property type="component" value="Unassembled WGS sequence"/>
</dbReference>
<evidence type="ECO:0000256" key="1">
    <source>
        <dbReference type="SAM" id="MobiDB-lite"/>
    </source>
</evidence>
<accession>A0ABR1MFT4</accession>
<gene>
    <name evidence="3" type="ORF">IWX46DRAFT_78687</name>
</gene>
<feature type="region of interest" description="Disordered" evidence="1">
    <location>
        <begin position="155"/>
        <end position="228"/>
    </location>
</feature>
<name>A0ABR1MFT4_9PEZI</name>
<keyword evidence="2" id="KW-0812">Transmembrane</keyword>
<evidence type="ECO:0000256" key="2">
    <source>
        <dbReference type="SAM" id="Phobius"/>
    </source>
</evidence>